<evidence type="ECO:0000256" key="1">
    <source>
        <dbReference type="SAM" id="MobiDB-lite"/>
    </source>
</evidence>
<organism evidence="3 4">
    <name type="scientific">Pristionchus pacificus</name>
    <name type="common">Parasitic nematode worm</name>
    <dbReference type="NCBI Taxonomy" id="54126"/>
    <lineage>
        <taxon>Eukaryota</taxon>
        <taxon>Metazoa</taxon>
        <taxon>Ecdysozoa</taxon>
        <taxon>Nematoda</taxon>
        <taxon>Chromadorea</taxon>
        <taxon>Rhabditida</taxon>
        <taxon>Rhabditina</taxon>
        <taxon>Diplogasteromorpha</taxon>
        <taxon>Diplogasteroidea</taxon>
        <taxon>Neodiplogasteridae</taxon>
        <taxon>Pristionchus</taxon>
    </lineage>
</organism>
<feature type="region of interest" description="Disordered" evidence="1">
    <location>
        <begin position="314"/>
        <end position="339"/>
    </location>
</feature>
<proteinExistence type="predicted"/>
<gene>
    <name evidence="3" type="primary">WBGene00110416</name>
</gene>
<dbReference type="Proteomes" id="UP000005239">
    <property type="component" value="Unassembled WGS sequence"/>
</dbReference>
<evidence type="ECO:0000313" key="4">
    <source>
        <dbReference type="Proteomes" id="UP000005239"/>
    </source>
</evidence>
<reference evidence="4" key="1">
    <citation type="journal article" date="2008" name="Nat. Genet.">
        <title>The Pristionchus pacificus genome provides a unique perspective on nematode lifestyle and parasitism.</title>
        <authorList>
            <person name="Dieterich C."/>
            <person name="Clifton S.W."/>
            <person name="Schuster L.N."/>
            <person name="Chinwalla A."/>
            <person name="Delehaunty K."/>
            <person name="Dinkelacker I."/>
            <person name="Fulton L."/>
            <person name="Fulton R."/>
            <person name="Godfrey J."/>
            <person name="Minx P."/>
            <person name="Mitreva M."/>
            <person name="Roeseler W."/>
            <person name="Tian H."/>
            <person name="Witte H."/>
            <person name="Yang S.P."/>
            <person name="Wilson R.K."/>
            <person name="Sommer R.J."/>
        </authorList>
    </citation>
    <scope>NUCLEOTIDE SEQUENCE [LARGE SCALE GENOMIC DNA]</scope>
    <source>
        <strain evidence="4">PS312</strain>
    </source>
</reference>
<keyword evidence="4" id="KW-1185">Reference proteome</keyword>
<sequence>MNSRLLLSLAVVAVAVLAAPAAKKSDAPKEQLSKAAKKHLEDFKAITDAYTNGMTVLQKKFTKEIFAEVKKENLEQKKAEKEAAAGKKKGVEVTVPPVRLSWPGWALKNAWDKLEQTKAKKMADFKKNTDPNVVQEIIEYNKARAAGKPAAKTTPKPAGKAKKQMNRLLLVSLAALTVAISAKELSKAAKETITKSKELHDSFPKERNDLIKKYPKEVYSEIVKELKEQGKLKKEAEAASKKKGSEVKPPPMRLSWAAWGLQNALVNLEKAQDKRKKAFAKSIDPKVTQEIKDYYAEIKAKTAQAADYIKNAPVEAPKLPGGKPAGKPAAKPTANGKKQ</sequence>
<feature type="signal peptide" evidence="2">
    <location>
        <begin position="1"/>
        <end position="18"/>
    </location>
</feature>
<feature type="region of interest" description="Disordered" evidence="1">
    <location>
        <begin position="229"/>
        <end position="251"/>
    </location>
</feature>
<evidence type="ECO:0000256" key="2">
    <source>
        <dbReference type="SAM" id="SignalP"/>
    </source>
</evidence>
<accession>A0A2A6C6V1</accession>
<dbReference type="AlphaFoldDB" id="A0A2A6C6V1"/>
<feature type="compositionally biased region" description="Basic and acidic residues" evidence="1">
    <location>
        <begin position="229"/>
        <end position="246"/>
    </location>
</feature>
<keyword evidence="2" id="KW-0732">Signal</keyword>
<dbReference type="EnsemblMetazoa" id="PPA20862.1">
    <property type="protein sequence ID" value="PPA20862.1"/>
    <property type="gene ID" value="WBGene00110416"/>
</dbReference>
<name>A0A2A6C6V1_PRIPA</name>
<protein>
    <submittedName>
        <fullName evidence="3">Uncharacterized protein</fullName>
    </submittedName>
</protein>
<evidence type="ECO:0000313" key="3">
    <source>
        <dbReference type="EnsemblMetazoa" id="PPA20862.1"/>
    </source>
</evidence>
<accession>A0A8R1UF45</accession>
<feature type="chain" id="PRO_5043433589" evidence="2">
    <location>
        <begin position="19"/>
        <end position="339"/>
    </location>
</feature>
<feature type="compositionally biased region" description="Low complexity" evidence="1">
    <location>
        <begin position="316"/>
        <end position="339"/>
    </location>
</feature>
<reference evidence="3" key="2">
    <citation type="submission" date="2022-06" db="UniProtKB">
        <authorList>
            <consortium name="EnsemblMetazoa"/>
        </authorList>
    </citation>
    <scope>IDENTIFICATION</scope>
    <source>
        <strain evidence="3">PS312</strain>
    </source>
</reference>